<protein>
    <submittedName>
        <fullName evidence="7">Putative tenascin-like</fullName>
    </submittedName>
</protein>
<dbReference type="SUPFAM" id="SSF49265">
    <property type="entry name" value="Fibronectin type III"/>
    <property type="match status" value="1"/>
</dbReference>
<organism evidence="7 8">
    <name type="scientific">Stichopus japonicus</name>
    <name type="common">Sea cucumber</name>
    <dbReference type="NCBI Taxonomy" id="307972"/>
    <lineage>
        <taxon>Eukaryota</taxon>
        <taxon>Metazoa</taxon>
        <taxon>Echinodermata</taxon>
        <taxon>Eleutherozoa</taxon>
        <taxon>Echinozoa</taxon>
        <taxon>Holothuroidea</taxon>
        <taxon>Aspidochirotacea</taxon>
        <taxon>Aspidochirotida</taxon>
        <taxon>Stichopodidae</taxon>
        <taxon>Apostichopus</taxon>
    </lineage>
</organism>
<dbReference type="CDD" id="cd00087">
    <property type="entry name" value="FReD"/>
    <property type="match status" value="1"/>
</dbReference>
<dbReference type="SMART" id="SM00186">
    <property type="entry name" value="FBG"/>
    <property type="match status" value="1"/>
</dbReference>
<dbReference type="SMART" id="SM00280">
    <property type="entry name" value="KAZAL"/>
    <property type="match status" value="1"/>
</dbReference>
<dbReference type="PANTHER" id="PTHR19143:SF327">
    <property type="entry name" value="FI21813P1-RELATED"/>
    <property type="match status" value="1"/>
</dbReference>
<evidence type="ECO:0000313" key="8">
    <source>
        <dbReference type="Proteomes" id="UP000230750"/>
    </source>
</evidence>
<dbReference type="PROSITE" id="PS51406">
    <property type="entry name" value="FIBRINOGEN_C_2"/>
    <property type="match status" value="1"/>
</dbReference>
<dbReference type="STRING" id="307972.A0A2G8KCA5"/>
<evidence type="ECO:0000259" key="6">
    <source>
        <dbReference type="PROSITE" id="PS51465"/>
    </source>
</evidence>
<dbReference type="InterPro" id="IPR014716">
    <property type="entry name" value="Fibrinogen_a/b/g_C_1"/>
</dbReference>
<dbReference type="SUPFAM" id="SSF100895">
    <property type="entry name" value="Kazal-type serine protease inhibitors"/>
    <property type="match status" value="1"/>
</dbReference>
<dbReference type="InterPro" id="IPR013783">
    <property type="entry name" value="Ig-like_fold"/>
</dbReference>
<keyword evidence="2" id="KW-0272">Extracellular matrix</keyword>
<evidence type="ECO:0000256" key="3">
    <source>
        <dbReference type="ARBA" id="ARBA00022536"/>
    </source>
</evidence>
<dbReference type="CDD" id="cd00104">
    <property type="entry name" value="KAZAL_FS"/>
    <property type="match status" value="1"/>
</dbReference>
<keyword evidence="2" id="KW-0964">Secreted</keyword>
<dbReference type="InterPro" id="IPR002181">
    <property type="entry name" value="Fibrinogen_a/b/g_C_dom"/>
</dbReference>
<evidence type="ECO:0000259" key="4">
    <source>
        <dbReference type="PROSITE" id="PS50853"/>
    </source>
</evidence>
<keyword evidence="8" id="KW-1185">Reference proteome</keyword>
<dbReference type="NCBIfam" id="NF040941">
    <property type="entry name" value="GGGWT_bact"/>
    <property type="match status" value="1"/>
</dbReference>
<feature type="domain" description="Kazal-like" evidence="6">
    <location>
        <begin position="127"/>
        <end position="179"/>
    </location>
</feature>
<dbReference type="InterPro" id="IPR002350">
    <property type="entry name" value="Kazal_dom"/>
</dbReference>
<dbReference type="Gene3D" id="3.90.215.10">
    <property type="entry name" value="Gamma Fibrinogen, chain A, domain 1"/>
    <property type="match status" value="1"/>
</dbReference>
<dbReference type="GO" id="GO:0005615">
    <property type="term" value="C:extracellular space"/>
    <property type="evidence" value="ECO:0007669"/>
    <property type="project" value="TreeGrafter"/>
</dbReference>
<dbReference type="InterPro" id="IPR003961">
    <property type="entry name" value="FN3_dom"/>
</dbReference>
<dbReference type="EMBL" id="MRZV01000699">
    <property type="protein sequence ID" value="PIK45637.1"/>
    <property type="molecule type" value="Genomic_DNA"/>
</dbReference>
<dbReference type="InterPro" id="IPR036058">
    <property type="entry name" value="Kazal_dom_sf"/>
</dbReference>
<dbReference type="PROSITE" id="PS50853">
    <property type="entry name" value="FN3"/>
    <property type="match status" value="1"/>
</dbReference>
<dbReference type="InterPro" id="IPR036056">
    <property type="entry name" value="Fibrinogen-like_C"/>
</dbReference>
<comment type="subcellular location">
    <subcellularLocation>
        <location evidence="1">Secreted</location>
        <location evidence="1">Extracellular space</location>
        <location evidence="1">Extracellular matrix</location>
    </subcellularLocation>
</comment>
<dbReference type="AlphaFoldDB" id="A0A2G8KCA5"/>
<dbReference type="PANTHER" id="PTHR19143">
    <property type="entry name" value="FIBRINOGEN/TENASCIN/ANGIOPOEITIN"/>
    <property type="match status" value="1"/>
</dbReference>
<proteinExistence type="predicted"/>
<dbReference type="Proteomes" id="UP000230750">
    <property type="component" value="Unassembled WGS sequence"/>
</dbReference>
<evidence type="ECO:0000313" key="7">
    <source>
        <dbReference type="EMBL" id="PIK45637.1"/>
    </source>
</evidence>
<evidence type="ECO:0000256" key="1">
    <source>
        <dbReference type="ARBA" id="ARBA00004498"/>
    </source>
</evidence>
<dbReference type="Gene3D" id="3.30.60.30">
    <property type="match status" value="1"/>
</dbReference>
<accession>A0A2G8KCA5</accession>
<dbReference type="SMART" id="SM00060">
    <property type="entry name" value="FN3"/>
    <property type="match status" value="1"/>
</dbReference>
<dbReference type="SUPFAM" id="SSF56496">
    <property type="entry name" value="Fibrinogen C-terminal domain-like"/>
    <property type="match status" value="1"/>
</dbReference>
<keyword evidence="3" id="KW-0245">EGF-like domain</keyword>
<dbReference type="Gene3D" id="2.60.40.10">
    <property type="entry name" value="Immunoglobulins"/>
    <property type="match status" value="1"/>
</dbReference>
<evidence type="ECO:0000259" key="5">
    <source>
        <dbReference type="PROSITE" id="PS51406"/>
    </source>
</evidence>
<feature type="domain" description="Fibronectin type-III" evidence="4">
    <location>
        <begin position="43"/>
        <end position="135"/>
    </location>
</feature>
<comment type="caution">
    <text evidence="7">The sequence shown here is derived from an EMBL/GenBank/DDBJ whole genome shotgun (WGS) entry which is preliminary data.</text>
</comment>
<dbReference type="CDD" id="cd00063">
    <property type="entry name" value="FN3"/>
    <property type="match status" value="1"/>
</dbReference>
<dbReference type="Pfam" id="PF07648">
    <property type="entry name" value="Kazal_2"/>
    <property type="match status" value="1"/>
</dbReference>
<sequence>MLNYSSAITNCTVSEAALAELAELKALVAELSSLVETIIGAPIPEPFEIIDPTLEVAWNVVTLTWTAPEGAIGYTAELIADGVAQPKVRLPPVAESFTTTEIKPGVTYTIKITPIKGDGPGDAYTTEPFIPTCPTFCTFEYDPVCGTDGVTYSNECAFEIALCNAEDAIEIANTGTCDPCADIQCGVPICPEGFTLQDVPLPGECCIGCVDVCEGIQCDPPVCGTGETSVVLEGECCPVCELQIFSDCSEAMTGGMTVSGVYRLQPNGIANPFDAFCDMETDGGKWTVMLRRTNSTVSFLRGYDEYVEGFGDINDAFWIGLDKLYSLNKQGNTEMVVVMTDQRDTTGAVKYRNFRIGAAAAKYPLEVIAGFTEPVTGYTATPGNGLFYNKGAAFSAPDQDNDRSTRDCANELYGAWWFKGGMCTRANPLGEYLMQDDRRYERGVFWAPFRGKQHSLKFLEMKVRNPS</sequence>
<name>A0A2G8KCA5_STIJA</name>
<dbReference type="InterPro" id="IPR050373">
    <property type="entry name" value="Fibrinogen_C-term_domain"/>
</dbReference>
<evidence type="ECO:0000256" key="2">
    <source>
        <dbReference type="ARBA" id="ARBA00022530"/>
    </source>
</evidence>
<dbReference type="Pfam" id="PF00147">
    <property type="entry name" value="Fibrinogen_C"/>
    <property type="match status" value="1"/>
</dbReference>
<gene>
    <name evidence="7" type="ORF">BSL78_17497</name>
</gene>
<reference evidence="7 8" key="1">
    <citation type="journal article" date="2017" name="PLoS Biol.">
        <title>The sea cucumber genome provides insights into morphological evolution and visceral regeneration.</title>
        <authorList>
            <person name="Zhang X."/>
            <person name="Sun L."/>
            <person name="Yuan J."/>
            <person name="Sun Y."/>
            <person name="Gao Y."/>
            <person name="Zhang L."/>
            <person name="Li S."/>
            <person name="Dai H."/>
            <person name="Hamel J.F."/>
            <person name="Liu C."/>
            <person name="Yu Y."/>
            <person name="Liu S."/>
            <person name="Lin W."/>
            <person name="Guo K."/>
            <person name="Jin S."/>
            <person name="Xu P."/>
            <person name="Storey K.B."/>
            <person name="Huan P."/>
            <person name="Zhang T."/>
            <person name="Zhou Y."/>
            <person name="Zhang J."/>
            <person name="Lin C."/>
            <person name="Li X."/>
            <person name="Xing L."/>
            <person name="Huo D."/>
            <person name="Sun M."/>
            <person name="Wang L."/>
            <person name="Mercier A."/>
            <person name="Li F."/>
            <person name="Yang H."/>
            <person name="Xiang J."/>
        </authorList>
    </citation>
    <scope>NUCLEOTIDE SEQUENCE [LARGE SCALE GENOMIC DNA]</scope>
    <source>
        <strain evidence="7">Shaxun</strain>
        <tissue evidence="7">Muscle</tissue>
    </source>
</reference>
<dbReference type="PROSITE" id="PS51465">
    <property type="entry name" value="KAZAL_2"/>
    <property type="match status" value="1"/>
</dbReference>
<dbReference type="InterPro" id="IPR036116">
    <property type="entry name" value="FN3_sf"/>
</dbReference>
<feature type="domain" description="Fibrinogen C-terminal" evidence="5">
    <location>
        <begin position="239"/>
        <end position="467"/>
    </location>
</feature>
<dbReference type="OrthoDB" id="126772at2759"/>